<feature type="region of interest" description="Disordered" evidence="1">
    <location>
        <begin position="1"/>
        <end position="81"/>
    </location>
</feature>
<sequence>MSRRPRLSGPKFFAGGSASSSSKSPSPINSMSGERGSSETSTKANDSSSSFRPGYRPFSKNGDKLDGREEGKDTPFNASDSLQNYREQQEAGMRLLQWINIPSAPCPISLSRCNFPGLLSSKWELLEQPADLPTNYTTHATFLPPGIPGAKGSPPRKTPYRWTSMVKSLPNQPYMVSWWTGRTAEGVVFLEDVNRPKGSQYPFISEITKAVYEKDYNIETLRYVFVADVANAVTRGFIIGVLWPSTDEYPRIMESNTPEFQILLGTPIGKIVAHLVLNSFARGTRRIARVVTLWDLLRGIEFAGGSGRL</sequence>
<dbReference type="EMBL" id="MNBE01000665">
    <property type="protein sequence ID" value="OKO99022.1"/>
    <property type="molecule type" value="Genomic_DNA"/>
</dbReference>
<organism evidence="2 3">
    <name type="scientific">Penicillium subrubescens</name>
    <dbReference type="NCBI Taxonomy" id="1316194"/>
    <lineage>
        <taxon>Eukaryota</taxon>
        <taxon>Fungi</taxon>
        <taxon>Dikarya</taxon>
        <taxon>Ascomycota</taxon>
        <taxon>Pezizomycotina</taxon>
        <taxon>Eurotiomycetes</taxon>
        <taxon>Eurotiomycetidae</taxon>
        <taxon>Eurotiales</taxon>
        <taxon>Aspergillaceae</taxon>
        <taxon>Penicillium</taxon>
    </lineage>
</organism>
<gene>
    <name evidence="2" type="ORF">PENSUB_8939</name>
</gene>
<comment type="caution">
    <text evidence="2">The sequence shown here is derived from an EMBL/GenBank/DDBJ whole genome shotgun (WGS) entry which is preliminary data.</text>
</comment>
<evidence type="ECO:0000256" key="1">
    <source>
        <dbReference type="SAM" id="MobiDB-lite"/>
    </source>
</evidence>
<keyword evidence="3" id="KW-1185">Reference proteome</keyword>
<feature type="compositionally biased region" description="Polar residues" evidence="1">
    <location>
        <begin position="38"/>
        <end position="51"/>
    </location>
</feature>
<evidence type="ECO:0000313" key="2">
    <source>
        <dbReference type="EMBL" id="OKO99022.1"/>
    </source>
</evidence>
<reference evidence="2 3" key="1">
    <citation type="submission" date="2016-10" db="EMBL/GenBank/DDBJ databases">
        <title>Genome sequence of the ascomycete fungus Penicillium subrubescens.</title>
        <authorList>
            <person name="De Vries R.P."/>
            <person name="Peng M."/>
            <person name="Dilokpimol A."/>
            <person name="Hilden K."/>
            <person name="Makela M.R."/>
            <person name="Grigoriev I."/>
            <person name="Riley R."/>
            <person name="Granchi Z."/>
        </authorList>
    </citation>
    <scope>NUCLEOTIDE SEQUENCE [LARGE SCALE GENOMIC DNA]</scope>
    <source>
        <strain evidence="2 3">CBS 132785</strain>
    </source>
</reference>
<name>A0A1Q5TFP2_9EURO</name>
<feature type="compositionally biased region" description="Low complexity" evidence="1">
    <location>
        <begin position="8"/>
        <end position="27"/>
    </location>
</feature>
<feature type="compositionally biased region" description="Basic and acidic residues" evidence="1">
    <location>
        <begin position="61"/>
        <end position="73"/>
    </location>
</feature>
<dbReference type="AlphaFoldDB" id="A0A1Q5TFP2"/>
<dbReference type="Proteomes" id="UP000186955">
    <property type="component" value="Unassembled WGS sequence"/>
</dbReference>
<evidence type="ECO:0000313" key="3">
    <source>
        <dbReference type="Proteomes" id="UP000186955"/>
    </source>
</evidence>
<accession>A0A1Q5TFP2</accession>
<proteinExistence type="predicted"/>
<protein>
    <submittedName>
        <fullName evidence="2">Uncharacterized protein</fullName>
    </submittedName>
</protein>